<evidence type="ECO:0000313" key="1">
    <source>
        <dbReference type="EMBL" id="KAJ0175312.1"/>
    </source>
</evidence>
<comment type="caution">
    <text evidence="1">The sequence shown here is derived from an EMBL/GenBank/DDBJ whole genome shotgun (WGS) entry which is preliminary data.</text>
</comment>
<sequence length="370" mass="41855">MHRQTFLIVFVLSFVYGQDRKINSQLNPGCDTCTSDQTLVYVQAYGSKDTIHQVWDFTRGPPTIIYAITSLNSSLSIKWDEATPVKFTFTEPPKYSFAAAIDQIYEYDDIKDIGHFDTSSPQRAHTLKHMSWRLNDSVLTDKEAKVVLQGRYRNDWSSGIVNIKLDILPFKDYATDLPHLIHTANSTLVDLSLVNLTTSHDFNSSRFALHFILVSTDSETDTMRYTMRKSLDDEHTPGVFEIVEIKTPESYRNGDGGFIQYRPVAYTAPKRDVSSSTNTHISTFNNTNLPIRSTLNVFYRGYLQNNLLSQEMFMSFGYGAPPVEGFSLFVIIIISVGLGVPVLLALSGVVYVVARRLKQTNARTRLANEE</sequence>
<evidence type="ECO:0000313" key="2">
    <source>
        <dbReference type="Proteomes" id="UP000824533"/>
    </source>
</evidence>
<accession>A0ACC1CW15</accession>
<protein>
    <submittedName>
        <fullName evidence="1">Uncharacterized protein</fullName>
    </submittedName>
</protein>
<gene>
    <name evidence="1" type="ORF">K1T71_009453</name>
</gene>
<name>A0ACC1CW15_9NEOP</name>
<organism evidence="1 2">
    <name type="scientific">Dendrolimus kikuchii</name>
    <dbReference type="NCBI Taxonomy" id="765133"/>
    <lineage>
        <taxon>Eukaryota</taxon>
        <taxon>Metazoa</taxon>
        <taxon>Ecdysozoa</taxon>
        <taxon>Arthropoda</taxon>
        <taxon>Hexapoda</taxon>
        <taxon>Insecta</taxon>
        <taxon>Pterygota</taxon>
        <taxon>Neoptera</taxon>
        <taxon>Endopterygota</taxon>
        <taxon>Lepidoptera</taxon>
        <taxon>Glossata</taxon>
        <taxon>Ditrysia</taxon>
        <taxon>Bombycoidea</taxon>
        <taxon>Lasiocampidae</taxon>
        <taxon>Dendrolimus</taxon>
    </lineage>
</organism>
<dbReference type="EMBL" id="CM034402">
    <property type="protein sequence ID" value="KAJ0175312.1"/>
    <property type="molecule type" value="Genomic_DNA"/>
</dbReference>
<proteinExistence type="predicted"/>
<keyword evidence="2" id="KW-1185">Reference proteome</keyword>
<reference evidence="1 2" key="1">
    <citation type="journal article" date="2021" name="Front. Genet.">
        <title>Chromosome-Level Genome Assembly Reveals Significant Gene Expansion in the Toll and IMD Signaling Pathways of Dendrolimus kikuchii.</title>
        <authorList>
            <person name="Zhou J."/>
            <person name="Wu P."/>
            <person name="Xiong Z."/>
            <person name="Liu N."/>
            <person name="Zhao N."/>
            <person name="Ji M."/>
            <person name="Qiu Y."/>
            <person name="Yang B."/>
        </authorList>
    </citation>
    <scope>NUCLEOTIDE SEQUENCE [LARGE SCALE GENOMIC DNA]</scope>
    <source>
        <strain evidence="1">Ann1</strain>
    </source>
</reference>
<dbReference type="Proteomes" id="UP000824533">
    <property type="component" value="Linkage Group LG16"/>
</dbReference>